<keyword evidence="7" id="KW-0805">Transcription regulation</keyword>
<evidence type="ECO:0000256" key="4">
    <source>
        <dbReference type="ARBA" id="ARBA00022723"/>
    </source>
</evidence>
<dbReference type="InterPro" id="IPR009057">
    <property type="entry name" value="Homeodomain-like_sf"/>
</dbReference>
<dbReference type="PROSITE" id="PS01124">
    <property type="entry name" value="HTH_ARAC_FAMILY_2"/>
    <property type="match status" value="1"/>
</dbReference>
<dbReference type="InterPro" id="IPR004026">
    <property type="entry name" value="Ada_DNA_repair_Zn-bd"/>
</dbReference>
<dbReference type="Gene3D" id="3.40.10.10">
    <property type="entry name" value="DNA Methylphosphotriester Repair Domain"/>
    <property type="match status" value="1"/>
</dbReference>
<evidence type="ECO:0000256" key="7">
    <source>
        <dbReference type="ARBA" id="ARBA00023015"/>
    </source>
</evidence>
<gene>
    <name evidence="13" type="ORF">J2Z66_006768</name>
</gene>
<dbReference type="SUPFAM" id="SSF46689">
    <property type="entry name" value="Homeodomain-like"/>
    <property type="match status" value="2"/>
</dbReference>
<keyword evidence="14" id="KW-1185">Reference proteome</keyword>
<protein>
    <submittedName>
        <fullName evidence="13">AraC family transcriptional regulator of adaptative response / methylphosphotriester-DNA alkyltransferase methyltransferase</fullName>
        <ecNumber evidence="13">2.1.1.-</ecNumber>
    </submittedName>
</protein>
<keyword evidence="8" id="KW-0238">DNA-binding</keyword>
<evidence type="ECO:0000256" key="1">
    <source>
        <dbReference type="ARBA" id="ARBA00001947"/>
    </source>
</evidence>
<keyword evidence="4" id="KW-0479">Metal-binding</keyword>
<organism evidence="13 14">
    <name type="scientific">Paenibacillus eucommiae</name>
    <dbReference type="NCBI Taxonomy" id="1355755"/>
    <lineage>
        <taxon>Bacteria</taxon>
        <taxon>Bacillati</taxon>
        <taxon>Bacillota</taxon>
        <taxon>Bacilli</taxon>
        <taxon>Bacillales</taxon>
        <taxon>Paenibacillaceae</taxon>
        <taxon>Paenibacillus</taxon>
    </lineage>
</organism>
<evidence type="ECO:0000313" key="14">
    <source>
        <dbReference type="Proteomes" id="UP001519287"/>
    </source>
</evidence>
<keyword evidence="10" id="KW-0804">Transcription</keyword>
<comment type="caution">
    <text evidence="13">The sequence shown here is derived from an EMBL/GenBank/DDBJ whole genome shotgun (WGS) entry which is preliminary data.</text>
</comment>
<evidence type="ECO:0000256" key="11">
    <source>
        <dbReference type="ARBA" id="ARBA00023204"/>
    </source>
</evidence>
<dbReference type="InterPro" id="IPR018060">
    <property type="entry name" value="HTH_AraC"/>
</dbReference>
<dbReference type="Gene3D" id="1.10.10.60">
    <property type="entry name" value="Homeodomain-like"/>
    <property type="match status" value="2"/>
</dbReference>
<evidence type="ECO:0000256" key="9">
    <source>
        <dbReference type="ARBA" id="ARBA00023159"/>
    </source>
</evidence>
<evidence type="ECO:0000313" key="13">
    <source>
        <dbReference type="EMBL" id="MBP1995126.1"/>
    </source>
</evidence>
<keyword evidence="5" id="KW-0227">DNA damage</keyword>
<dbReference type="PANTHER" id="PTHR43280">
    <property type="entry name" value="ARAC-FAMILY TRANSCRIPTIONAL REGULATOR"/>
    <property type="match status" value="1"/>
</dbReference>
<dbReference type="PANTHER" id="PTHR43280:SF28">
    <property type="entry name" value="HTH-TYPE TRANSCRIPTIONAL ACTIVATOR RHAS"/>
    <property type="match status" value="1"/>
</dbReference>
<evidence type="ECO:0000256" key="6">
    <source>
        <dbReference type="ARBA" id="ARBA00022833"/>
    </source>
</evidence>
<evidence type="ECO:0000259" key="12">
    <source>
        <dbReference type="PROSITE" id="PS01124"/>
    </source>
</evidence>
<accession>A0ABS4J7Q8</accession>
<dbReference type="GO" id="GO:0008168">
    <property type="term" value="F:methyltransferase activity"/>
    <property type="evidence" value="ECO:0007669"/>
    <property type="project" value="UniProtKB-KW"/>
</dbReference>
<feature type="domain" description="HTH araC/xylS-type" evidence="12">
    <location>
        <begin position="106"/>
        <end position="204"/>
    </location>
</feature>
<dbReference type="SMART" id="SM00342">
    <property type="entry name" value="HTH_ARAC"/>
    <property type="match status" value="1"/>
</dbReference>
<sequence>MTKQIKQDSQRIFHNSDVRTSTQFLETLTDEMWQAIISNDASYDGQFFYAVKTTGIFCRPSCKSRPPKKENVGFFHTAEQALSAKFRPCKRCKPTGQRLPDDEWVALVTEYINKNYMESLTLDILADICHGSPYHLHRTFKKIKGVTPVEYIQQIRIGKAKEQLLSSEQSIAEVGVSVGLSNTPYFITLFKKKTGHTPASYRQLQLQHIEEVSTNGEEN</sequence>
<comment type="cofactor">
    <cofactor evidence="1">
        <name>Zn(2+)</name>
        <dbReference type="ChEBI" id="CHEBI:29105"/>
    </cofactor>
</comment>
<dbReference type="EMBL" id="JAGGLB010000031">
    <property type="protein sequence ID" value="MBP1995126.1"/>
    <property type="molecule type" value="Genomic_DNA"/>
</dbReference>
<dbReference type="InterPro" id="IPR035451">
    <property type="entry name" value="Ada-like_dom_sf"/>
</dbReference>
<keyword evidence="3 13" id="KW-0808">Transferase</keyword>
<dbReference type="Pfam" id="PF02805">
    <property type="entry name" value="Ada_Zn_binding"/>
    <property type="match status" value="1"/>
</dbReference>
<keyword evidence="2 13" id="KW-0489">Methyltransferase</keyword>
<dbReference type="PRINTS" id="PR00032">
    <property type="entry name" value="HTHARAC"/>
</dbReference>
<keyword evidence="6" id="KW-0862">Zinc</keyword>
<dbReference type="EC" id="2.1.1.-" evidence="13"/>
<evidence type="ECO:0000256" key="5">
    <source>
        <dbReference type="ARBA" id="ARBA00022763"/>
    </source>
</evidence>
<evidence type="ECO:0000256" key="10">
    <source>
        <dbReference type="ARBA" id="ARBA00023163"/>
    </source>
</evidence>
<keyword evidence="9" id="KW-0010">Activator</keyword>
<proteinExistence type="predicted"/>
<name>A0ABS4J7Q8_9BACL</name>
<dbReference type="InterPro" id="IPR020449">
    <property type="entry name" value="Tscrpt_reg_AraC-type_HTH"/>
</dbReference>
<keyword evidence="11" id="KW-0234">DNA repair</keyword>
<reference evidence="13 14" key="1">
    <citation type="submission" date="2021-03" db="EMBL/GenBank/DDBJ databases">
        <title>Genomic Encyclopedia of Type Strains, Phase IV (KMG-IV): sequencing the most valuable type-strain genomes for metagenomic binning, comparative biology and taxonomic classification.</title>
        <authorList>
            <person name="Goeker M."/>
        </authorList>
    </citation>
    <scope>NUCLEOTIDE SEQUENCE [LARGE SCALE GENOMIC DNA]</scope>
    <source>
        <strain evidence="13 14">DSM 26048</strain>
    </source>
</reference>
<dbReference type="Proteomes" id="UP001519287">
    <property type="component" value="Unassembled WGS sequence"/>
</dbReference>
<dbReference type="GO" id="GO:0032259">
    <property type="term" value="P:methylation"/>
    <property type="evidence" value="ECO:0007669"/>
    <property type="project" value="UniProtKB-KW"/>
</dbReference>
<evidence type="ECO:0000256" key="8">
    <source>
        <dbReference type="ARBA" id="ARBA00023125"/>
    </source>
</evidence>
<dbReference type="InterPro" id="IPR016220">
    <property type="entry name" value="Me-P-triester_DNA_alkyl-Trfase"/>
</dbReference>
<dbReference type="PROSITE" id="PS00041">
    <property type="entry name" value="HTH_ARAC_FAMILY_1"/>
    <property type="match status" value="1"/>
</dbReference>
<dbReference type="SUPFAM" id="SSF57884">
    <property type="entry name" value="Ada DNA repair protein, N-terminal domain (N-Ada 10)"/>
    <property type="match status" value="1"/>
</dbReference>
<dbReference type="Pfam" id="PF12833">
    <property type="entry name" value="HTH_18"/>
    <property type="match status" value="1"/>
</dbReference>
<evidence type="ECO:0000256" key="2">
    <source>
        <dbReference type="ARBA" id="ARBA00022603"/>
    </source>
</evidence>
<dbReference type="InterPro" id="IPR018062">
    <property type="entry name" value="HTH_AraC-typ_CS"/>
</dbReference>
<dbReference type="PIRSF" id="PIRSF000408">
    <property type="entry name" value="Alkyltransferas_AdaA"/>
    <property type="match status" value="1"/>
</dbReference>
<evidence type="ECO:0000256" key="3">
    <source>
        <dbReference type="ARBA" id="ARBA00022679"/>
    </source>
</evidence>